<dbReference type="RefSeq" id="WP_114372870.1">
    <property type="nucleotide sequence ID" value="NZ_QPEX01000045.1"/>
</dbReference>
<evidence type="ECO:0000313" key="3">
    <source>
        <dbReference type="Proteomes" id="UP000253562"/>
    </source>
</evidence>
<dbReference type="OrthoDB" id="1551032at2"/>
<dbReference type="InterPro" id="IPR040788">
    <property type="entry name" value="HEPN_MAE_28990"/>
</dbReference>
<reference evidence="2 3" key="1">
    <citation type="submission" date="2018-07" db="EMBL/GenBank/DDBJ databases">
        <title>Comparative genomes isolates from brazilian mangrove.</title>
        <authorList>
            <person name="De Araujo J.E."/>
            <person name="Taketani R.G."/>
            <person name="Silva M.C.P."/>
            <person name="Lourenco M.V."/>
            <person name="Oliveira V.M."/>
            <person name="Andreote F.D."/>
        </authorList>
    </citation>
    <scope>NUCLEOTIDE SEQUENCE [LARGE SCALE GENOMIC DNA]</scope>
    <source>
        <strain evidence="2 3">HEX PRIS-MGV</strain>
    </source>
</reference>
<name>A0A368KNI0_9BACT</name>
<proteinExistence type="predicted"/>
<accession>A0A368KNI0</accession>
<comment type="caution">
    <text evidence="2">The sequence shown here is derived from an EMBL/GenBank/DDBJ whole genome shotgun (WGS) entry which is preliminary data.</text>
</comment>
<evidence type="ECO:0000259" key="1">
    <source>
        <dbReference type="Pfam" id="PF18737"/>
    </source>
</evidence>
<feature type="domain" description="MAE-28990/MAE-18760-like HEPN" evidence="1">
    <location>
        <begin position="4"/>
        <end position="206"/>
    </location>
</feature>
<organism evidence="2 3">
    <name type="scientific">Bremerella cremea</name>
    <dbReference type="NCBI Taxonomy" id="1031537"/>
    <lineage>
        <taxon>Bacteria</taxon>
        <taxon>Pseudomonadati</taxon>
        <taxon>Planctomycetota</taxon>
        <taxon>Planctomycetia</taxon>
        <taxon>Pirellulales</taxon>
        <taxon>Pirellulaceae</taxon>
        <taxon>Bremerella</taxon>
    </lineage>
</organism>
<dbReference type="Pfam" id="PF18737">
    <property type="entry name" value="HEPN_MAE_28990"/>
    <property type="match status" value="1"/>
</dbReference>
<sequence>MNQWERDLEQDLNWREAEIATLKVLVTESPRGSTRERALLRALWALLYAHYEGFCKFAWDTYLDHLQASSTMRGECTDNIARFSLSASFRSLRGNLSVDSLWEYCTKEFRNAMSQPIEFEDRLETDSNLWPNICRENCLAIDLPLPSVDLHRAKIKALVSRRNDIAHGQPMTIETLDEYKKYEHAVFDVMYELALAVDAGLADRKYLRQSPN</sequence>
<gene>
    <name evidence="2" type="ORF">DTL42_23665</name>
</gene>
<dbReference type="Proteomes" id="UP000253562">
    <property type="component" value="Unassembled WGS sequence"/>
</dbReference>
<evidence type="ECO:0000313" key="2">
    <source>
        <dbReference type="EMBL" id="RCS41545.1"/>
    </source>
</evidence>
<dbReference type="AlphaFoldDB" id="A0A368KNI0"/>
<protein>
    <recommendedName>
        <fullName evidence="1">MAE-28990/MAE-18760-like HEPN domain-containing protein</fullName>
    </recommendedName>
</protein>
<dbReference type="EMBL" id="QPEX01000045">
    <property type="protein sequence ID" value="RCS41545.1"/>
    <property type="molecule type" value="Genomic_DNA"/>
</dbReference>